<evidence type="ECO:0000256" key="4">
    <source>
        <dbReference type="ARBA" id="ARBA00012840"/>
    </source>
</evidence>
<dbReference type="InterPro" id="IPR002314">
    <property type="entry name" value="aa-tRNA-synt_IIb"/>
</dbReference>
<evidence type="ECO:0000256" key="1">
    <source>
        <dbReference type="ARBA" id="ARBA00004496"/>
    </source>
</evidence>
<gene>
    <name evidence="16" type="ORF">BsIDN1_00400</name>
</gene>
<dbReference type="PRINTS" id="PR00981">
    <property type="entry name" value="TRNASYNTHSER"/>
</dbReference>
<dbReference type="GO" id="GO:0004828">
    <property type="term" value="F:serine-tRNA ligase activity"/>
    <property type="evidence" value="ECO:0007669"/>
    <property type="project" value="UniProtKB-EC"/>
</dbReference>
<comment type="catalytic activity">
    <reaction evidence="13">
        <text>tRNA(Sec) + L-serine + ATP = L-seryl-tRNA(Sec) + AMP + diphosphate + H(+)</text>
        <dbReference type="Rhea" id="RHEA:42580"/>
        <dbReference type="Rhea" id="RHEA-COMP:9742"/>
        <dbReference type="Rhea" id="RHEA-COMP:10128"/>
        <dbReference type="ChEBI" id="CHEBI:15378"/>
        <dbReference type="ChEBI" id="CHEBI:30616"/>
        <dbReference type="ChEBI" id="CHEBI:33019"/>
        <dbReference type="ChEBI" id="CHEBI:33384"/>
        <dbReference type="ChEBI" id="CHEBI:78442"/>
        <dbReference type="ChEBI" id="CHEBI:78533"/>
        <dbReference type="ChEBI" id="CHEBI:456215"/>
        <dbReference type="EC" id="6.1.1.11"/>
    </reaction>
</comment>
<evidence type="ECO:0000259" key="15">
    <source>
        <dbReference type="PROSITE" id="PS50862"/>
    </source>
</evidence>
<keyword evidence="10" id="KW-0030">Aminoacyl-tRNA synthetase</keyword>
<dbReference type="GO" id="GO:0016740">
    <property type="term" value="F:transferase activity"/>
    <property type="evidence" value="ECO:0007669"/>
    <property type="project" value="UniProtKB-ARBA"/>
</dbReference>
<evidence type="ECO:0000256" key="12">
    <source>
        <dbReference type="ARBA" id="ARBA00033352"/>
    </source>
</evidence>
<evidence type="ECO:0000256" key="11">
    <source>
        <dbReference type="ARBA" id="ARBA00031113"/>
    </source>
</evidence>
<evidence type="ECO:0000256" key="13">
    <source>
        <dbReference type="ARBA" id="ARBA00047929"/>
    </source>
</evidence>
<evidence type="ECO:0000256" key="14">
    <source>
        <dbReference type="ARBA" id="ARBA00048823"/>
    </source>
</evidence>
<dbReference type="SUPFAM" id="SSF55681">
    <property type="entry name" value="Class II aaRS and biotin synthetases"/>
    <property type="match status" value="1"/>
</dbReference>
<dbReference type="PANTHER" id="PTHR43697">
    <property type="entry name" value="SERYL-TRNA SYNTHETASE"/>
    <property type="match status" value="1"/>
</dbReference>
<dbReference type="Pfam" id="PF00587">
    <property type="entry name" value="tRNA-synt_2b"/>
    <property type="match status" value="1"/>
</dbReference>
<evidence type="ECO:0000256" key="10">
    <source>
        <dbReference type="ARBA" id="ARBA00023146"/>
    </source>
</evidence>
<reference evidence="16 17" key="1">
    <citation type="submission" date="2019-12" db="EMBL/GenBank/DDBJ databases">
        <title>Full genome sequence of a Bacillus safensis strain isolated from commercially available natto in Indonesia.</title>
        <authorList>
            <person name="Yoshida M."/>
            <person name="Uomi M."/>
            <person name="Waturangi D."/>
            <person name="Ekaputri J.J."/>
            <person name="Setiamarga D.H.E."/>
        </authorList>
    </citation>
    <scope>NUCLEOTIDE SEQUENCE [LARGE SCALE GENOMIC DNA]</scope>
    <source>
        <strain evidence="16 17">IDN1</strain>
    </source>
</reference>
<dbReference type="AlphaFoldDB" id="A0A5S9M129"/>
<dbReference type="PANTHER" id="PTHR43697:SF1">
    <property type="entry name" value="SERINE--TRNA LIGASE"/>
    <property type="match status" value="1"/>
</dbReference>
<accession>A0A5S9M129</accession>
<dbReference type="Gene3D" id="3.30.930.10">
    <property type="entry name" value="Bira Bifunctional Protein, Domain 2"/>
    <property type="match status" value="1"/>
</dbReference>
<evidence type="ECO:0000256" key="3">
    <source>
        <dbReference type="ARBA" id="ARBA00010728"/>
    </source>
</evidence>
<keyword evidence="5" id="KW-0963">Cytoplasm</keyword>
<organism evidence="16 17">
    <name type="scientific">Bacillus safensis</name>
    <dbReference type="NCBI Taxonomy" id="561879"/>
    <lineage>
        <taxon>Bacteria</taxon>
        <taxon>Bacillati</taxon>
        <taxon>Bacillota</taxon>
        <taxon>Bacilli</taxon>
        <taxon>Bacillales</taxon>
        <taxon>Bacillaceae</taxon>
        <taxon>Bacillus</taxon>
    </lineage>
</organism>
<dbReference type="PROSITE" id="PS50862">
    <property type="entry name" value="AA_TRNA_LIGASE_II"/>
    <property type="match status" value="1"/>
</dbReference>
<proteinExistence type="inferred from homology"/>
<dbReference type="Proteomes" id="UP000464658">
    <property type="component" value="Chromosome"/>
</dbReference>
<keyword evidence="6" id="KW-0436">Ligase</keyword>
<dbReference type="InterPro" id="IPR002317">
    <property type="entry name" value="Ser-tRNA-ligase_type_1"/>
</dbReference>
<dbReference type="GO" id="GO:0005737">
    <property type="term" value="C:cytoplasm"/>
    <property type="evidence" value="ECO:0007669"/>
    <property type="project" value="UniProtKB-SubCell"/>
</dbReference>
<evidence type="ECO:0000256" key="9">
    <source>
        <dbReference type="ARBA" id="ARBA00022917"/>
    </source>
</evidence>
<dbReference type="GO" id="GO:0006434">
    <property type="term" value="P:seryl-tRNA aminoacylation"/>
    <property type="evidence" value="ECO:0007669"/>
    <property type="project" value="InterPro"/>
</dbReference>
<evidence type="ECO:0000313" key="17">
    <source>
        <dbReference type="Proteomes" id="UP000464658"/>
    </source>
</evidence>
<dbReference type="GO" id="GO:0140096">
    <property type="term" value="F:catalytic activity, acting on a protein"/>
    <property type="evidence" value="ECO:0007669"/>
    <property type="project" value="UniProtKB-ARBA"/>
</dbReference>
<dbReference type="GO" id="GO:0005524">
    <property type="term" value="F:ATP binding"/>
    <property type="evidence" value="ECO:0007669"/>
    <property type="project" value="UniProtKB-KW"/>
</dbReference>
<evidence type="ECO:0000256" key="7">
    <source>
        <dbReference type="ARBA" id="ARBA00022741"/>
    </source>
</evidence>
<protein>
    <recommendedName>
        <fullName evidence="4">serine--tRNA ligase</fullName>
        <ecNumber evidence="4">6.1.1.11</ecNumber>
    </recommendedName>
    <alternativeName>
        <fullName evidence="11">Seryl-tRNA synthetase</fullName>
    </alternativeName>
    <alternativeName>
        <fullName evidence="12">Seryl-tRNA(Ser/Sec) synthetase</fullName>
    </alternativeName>
</protein>
<comment type="subcellular location">
    <subcellularLocation>
        <location evidence="1">Cytoplasm</location>
    </subcellularLocation>
</comment>
<dbReference type="EC" id="6.1.1.11" evidence="4"/>
<evidence type="ECO:0000256" key="8">
    <source>
        <dbReference type="ARBA" id="ARBA00022840"/>
    </source>
</evidence>
<dbReference type="InterPro" id="IPR045864">
    <property type="entry name" value="aa-tRNA-synth_II/BPL/LPL"/>
</dbReference>
<dbReference type="EMBL" id="AP021906">
    <property type="protein sequence ID" value="BBP86422.1"/>
    <property type="molecule type" value="Genomic_DNA"/>
</dbReference>
<dbReference type="InterPro" id="IPR006195">
    <property type="entry name" value="aa-tRNA-synth_II"/>
</dbReference>
<feature type="domain" description="Aminoacyl-transfer RNA synthetases class-II family profile" evidence="15">
    <location>
        <begin position="1"/>
        <end position="98"/>
    </location>
</feature>
<keyword evidence="9" id="KW-0648">Protein biosynthesis</keyword>
<evidence type="ECO:0000313" key="16">
    <source>
        <dbReference type="EMBL" id="BBP86422.1"/>
    </source>
</evidence>
<evidence type="ECO:0000256" key="5">
    <source>
        <dbReference type="ARBA" id="ARBA00022490"/>
    </source>
</evidence>
<comment type="similarity">
    <text evidence="3">Belongs to the class-II aminoacyl-tRNA synthetase family. Type-1 seryl-tRNA synthetase subfamily.</text>
</comment>
<keyword evidence="7" id="KW-0547">Nucleotide-binding</keyword>
<comment type="pathway">
    <text evidence="2">Aminoacyl-tRNA biosynthesis; selenocysteinyl-tRNA(Sec) biosynthesis; L-seryl-tRNA(Sec) from L-serine and tRNA(Sec): step 1/1.</text>
</comment>
<comment type="catalytic activity">
    <reaction evidence="14">
        <text>tRNA(Ser) + L-serine + ATP = L-seryl-tRNA(Ser) + AMP + diphosphate + H(+)</text>
        <dbReference type="Rhea" id="RHEA:12292"/>
        <dbReference type="Rhea" id="RHEA-COMP:9669"/>
        <dbReference type="Rhea" id="RHEA-COMP:9703"/>
        <dbReference type="ChEBI" id="CHEBI:15378"/>
        <dbReference type="ChEBI" id="CHEBI:30616"/>
        <dbReference type="ChEBI" id="CHEBI:33019"/>
        <dbReference type="ChEBI" id="CHEBI:33384"/>
        <dbReference type="ChEBI" id="CHEBI:78442"/>
        <dbReference type="ChEBI" id="CHEBI:78533"/>
        <dbReference type="ChEBI" id="CHEBI:456215"/>
        <dbReference type="EC" id="6.1.1.11"/>
    </reaction>
</comment>
<name>A0A5S9M129_BACIA</name>
<evidence type="ECO:0000256" key="6">
    <source>
        <dbReference type="ARBA" id="ARBA00022598"/>
    </source>
</evidence>
<evidence type="ECO:0000256" key="2">
    <source>
        <dbReference type="ARBA" id="ARBA00005045"/>
    </source>
</evidence>
<keyword evidence="8" id="KW-0067">ATP-binding</keyword>
<sequence>MNLPYRVMSMCTGDLGFTAAKKYDIEVWIPSQNTYREISSCSNFEAFQERRKNIRFRPEPKAKPEHVHTLNGSGLAVGRTVAAILENYQQEDGTVIIPEVLRPYMGNKEVMK</sequence>